<evidence type="ECO:0000313" key="1">
    <source>
        <dbReference type="EMBL" id="CAB4164190.1"/>
    </source>
</evidence>
<accession>A0A6J5NWY9</accession>
<protein>
    <submittedName>
        <fullName evidence="1">Uncharacterized protein</fullName>
    </submittedName>
</protein>
<gene>
    <name evidence="1" type="ORF">UFOVP828_3</name>
</gene>
<reference evidence="1" key="1">
    <citation type="submission" date="2020-04" db="EMBL/GenBank/DDBJ databases">
        <authorList>
            <person name="Chiriac C."/>
            <person name="Salcher M."/>
            <person name="Ghai R."/>
            <person name="Kavagutti S V."/>
        </authorList>
    </citation>
    <scope>NUCLEOTIDE SEQUENCE</scope>
</reference>
<dbReference type="EMBL" id="LR796766">
    <property type="protein sequence ID" value="CAB4164190.1"/>
    <property type="molecule type" value="Genomic_DNA"/>
</dbReference>
<sequence>MFKPVQYIEELENGFVDNKDFKVFSIKDVFLEEHINTLKHHYVRFQHYYATVGYAGQRKWVFSYPEIKQRLEEVVSESLGEKVRLVDAELCIYSPEFGYEPKLYPHFDNHAKDGQTITMSVEIDSNIDWNLVVENQKYKTNKNEGLVFSGTQQIHWREKYDFKKSDYCAAVFAHFKYENNRPLSPNQDNIMRYWELRYQQESGIALDPIGLSEQSLNNWGGKDSWEAKVNEVFQEGKQ</sequence>
<proteinExistence type="predicted"/>
<name>A0A6J5NWY9_9CAUD</name>
<organism evidence="1">
    <name type="scientific">uncultured Caudovirales phage</name>
    <dbReference type="NCBI Taxonomy" id="2100421"/>
    <lineage>
        <taxon>Viruses</taxon>
        <taxon>Duplodnaviria</taxon>
        <taxon>Heunggongvirae</taxon>
        <taxon>Uroviricota</taxon>
        <taxon>Caudoviricetes</taxon>
        <taxon>Peduoviridae</taxon>
        <taxon>Maltschvirus</taxon>
        <taxon>Maltschvirus maltsch</taxon>
    </lineage>
</organism>